<organism evidence="10 11">
    <name type="scientific">Lentinus brumalis</name>
    <dbReference type="NCBI Taxonomy" id="2498619"/>
    <lineage>
        <taxon>Eukaryota</taxon>
        <taxon>Fungi</taxon>
        <taxon>Dikarya</taxon>
        <taxon>Basidiomycota</taxon>
        <taxon>Agaricomycotina</taxon>
        <taxon>Agaricomycetes</taxon>
        <taxon>Polyporales</taxon>
        <taxon>Polyporaceae</taxon>
        <taxon>Lentinus</taxon>
    </lineage>
</organism>
<evidence type="ECO:0000256" key="7">
    <source>
        <dbReference type="ARBA" id="ARBA00023004"/>
    </source>
</evidence>
<feature type="binding site" description="axial binding residue" evidence="9">
    <location>
        <position position="485"/>
    </location>
    <ligand>
        <name>heme</name>
        <dbReference type="ChEBI" id="CHEBI:30413"/>
    </ligand>
    <ligandPart>
        <name>Fe</name>
        <dbReference type="ChEBI" id="CHEBI:18248"/>
    </ligandPart>
</feature>
<keyword evidence="7 9" id="KW-0408">Iron</keyword>
<evidence type="ECO:0000256" key="4">
    <source>
        <dbReference type="ARBA" id="ARBA00022617"/>
    </source>
</evidence>
<dbReference type="Proteomes" id="UP000256964">
    <property type="component" value="Unassembled WGS sequence"/>
</dbReference>
<keyword evidence="8" id="KW-0503">Monooxygenase</keyword>
<protein>
    <submittedName>
        <fullName evidence="10">Cytochrome P450</fullName>
    </submittedName>
</protein>
<dbReference type="GO" id="GO:0020037">
    <property type="term" value="F:heme binding"/>
    <property type="evidence" value="ECO:0007669"/>
    <property type="project" value="InterPro"/>
</dbReference>
<reference evidence="10 11" key="1">
    <citation type="journal article" date="2018" name="Biotechnol. Biofuels">
        <title>Integrative visual omics of the white-rot fungus Polyporus brumalis exposes the biotechnological potential of its oxidative enzymes for delignifying raw plant biomass.</title>
        <authorList>
            <person name="Miyauchi S."/>
            <person name="Rancon A."/>
            <person name="Drula E."/>
            <person name="Hage H."/>
            <person name="Chaduli D."/>
            <person name="Favel A."/>
            <person name="Grisel S."/>
            <person name="Henrissat B."/>
            <person name="Herpoel-Gimbert I."/>
            <person name="Ruiz-Duenas F.J."/>
            <person name="Chevret D."/>
            <person name="Hainaut M."/>
            <person name="Lin J."/>
            <person name="Wang M."/>
            <person name="Pangilinan J."/>
            <person name="Lipzen A."/>
            <person name="Lesage-Meessen L."/>
            <person name="Navarro D."/>
            <person name="Riley R."/>
            <person name="Grigoriev I.V."/>
            <person name="Zhou S."/>
            <person name="Raouche S."/>
            <person name="Rosso M.N."/>
        </authorList>
    </citation>
    <scope>NUCLEOTIDE SEQUENCE [LARGE SCALE GENOMIC DNA]</scope>
    <source>
        <strain evidence="10 11">BRFM 1820</strain>
    </source>
</reference>
<dbReference type="AlphaFoldDB" id="A0A371DH09"/>
<evidence type="ECO:0000256" key="5">
    <source>
        <dbReference type="ARBA" id="ARBA00022723"/>
    </source>
</evidence>
<evidence type="ECO:0000256" key="6">
    <source>
        <dbReference type="ARBA" id="ARBA00023002"/>
    </source>
</evidence>
<keyword evidence="5 9" id="KW-0479">Metal-binding</keyword>
<dbReference type="EMBL" id="KZ857393">
    <property type="protein sequence ID" value="RDX51804.1"/>
    <property type="molecule type" value="Genomic_DNA"/>
</dbReference>
<evidence type="ECO:0000256" key="1">
    <source>
        <dbReference type="ARBA" id="ARBA00001971"/>
    </source>
</evidence>
<keyword evidence="6" id="KW-0560">Oxidoreductase</keyword>
<dbReference type="PANTHER" id="PTHR24305">
    <property type="entry name" value="CYTOCHROME P450"/>
    <property type="match status" value="1"/>
</dbReference>
<dbReference type="STRING" id="139420.A0A371DH09"/>
<evidence type="ECO:0000256" key="2">
    <source>
        <dbReference type="ARBA" id="ARBA00005179"/>
    </source>
</evidence>
<evidence type="ECO:0000313" key="10">
    <source>
        <dbReference type="EMBL" id="RDX51804.1"/>
    </source>
</evidence>
<accession>A0A371DH09</accession>
<dbReference type="PRINTS" id="PR00385">
    <property type="entry name" value="P450"/>
</dbReference>
<dbReference type="CDD" id="cd11069">
    <property type="entry name" value="CYP_FUM15-like"/>
    <property type="match status" value="1"/>
</dbReference>
<gene>
    <name evidence="10" type="ORF">OH76DRAFT_1346472</name>
</gene>
<dbReference type="SUPFAM" id="SSF48264">
    <property type="entry name" value="Cytochrome P450"/>
    <property type="match status" value="1"/>
</dbReference>
<dbReference type="GO" id="GO:0005506">
    <property type="term" value="F:iron ion binding"/>
    <property type="evidence" value="ECO:0007669"/>
    <property type="project" value="InterPro"/>
</dbReference>
<evidence type="ECO:0000256" key="9">
    <source>
        <dbReference type="PIRSR" id="PIRSR602401-1"/>
    </source>
</evidence>
<comment type="cofactor">
    <cofactor evidence="1 9">
        <name>heme</name>
        <dbReference type="ChEBI" id="CHEBI:30413"/>
    </cofactor>
</comment>
<dbReference type="PRINTS" id="PR00463">
    <property type="entry name" value="EP450I"/>
</dbReference>
<dbReference type="InterPro" id="IPR002401">
    <property type="entry name" value="Cyt_P450_E_grp-I"/>
</dbReference>
<sequence>MLSVFFQAAFVCGLTWLLWEVVRRYTAKSALDNLPGPPSPSFLHGNLQQLYDKQGWEFHRELGEKYGPVVLLHGKFGVSTVLYVFDPMAMHAIAVKEQYIYDEARWWLRMNHGTFGPGLLGTTGEQHRRQRKMLNPTFNINHMREMVPIFFNVADKLLRALESRLDAGTSEVDMMSWMNRTALIIGQAGLGHSFDPLVEQSADTYGSAVKSFIPALFSLSIYLHFYNYIEGMVPASLRMLAAEWVPHRKFQRLRTIVNTMHEQSVRLYNARRAALEQGDEALKRQLGQGKDLMSILLRANFAASSEDRLSEEEVIAQISTLTVTATDTTSNALSRTLYTLAQHPEAQVKLRQELIAAQDGRKDAGLDYDRLTSLPYLDAICRETLRLYTPAPYRFRETREDVVLPLSEPARGLDGTLITEIPLPKDTMVFVGIMSCNTSKAIWGEDAHEWKPERWLSPLPESVTKAKIPGVYSNLMTFWGGGRACIGFKFSQLEMKVILSTLVSRFHFELTEKPIRWNLAGVVYPTVGTESHPTLPMKVTRVSERGTATLQY</sequence>
<dbReference type="Pfam" id="PF00067">
    <property type="entry name" value="p450"/>
    <property type="match status" value="1"/>
</dbReference>
<name>A0A371DH09_9APHY</name>
<dbReference type="PANTHER" id="PTHR24305:SF166">
    <property type="entry name" value="CYTOCHROME P450 12A4, MITOCHONDRIAL-RELATED"/>
    <property type="match status" value="1"/>
</dbReference>
<comment type="pathway">
    <text evidence="2">Secondary metabolite biosynthesis.</text>
</comment>
<dbReference type="GO" id="GO:0016705">
    <property type="term" value="F:oxidoreductase activity, acting on paired donors, with incorporation or reduction of molecular oxygen"/>
    <property type="evidence" value="ECO:0007669"/>
    <property type="project" value="InterPro"/>
</dbReference>
<dbReference type="OrthoDB" id="1470350at2759"/>
<evidence type="ECO:0000313" key="11">
    <source>
        <dbReference type="Proteomes" id="UP000256964"/>
    </source>
</evidence>
<dbReference type="Gene3D" id="1.10.630.10">
    <property type="entry name" value="Cytochrome P450"/>
    <property type="match status" value="1"/>
</dbReference>
<dbReference type="GO" id="GO:0004497">
    <property type="term" value="F:monooxygenase activity"/>
    <property type="evidence" value="ECO:0007669"/>
    <property type="project" value="UniProtKB-KW"/>
</dbReference>
<keyword evidence="4 9" id="KW-0349">Heme</keyword>
<dbReference type="InterPro" id="IPR050121">
    <property type="entry name" value="Cytochrome_P450_monoxygenase"/>
</dbReference>
<evidence type="ECO:0000256" key="8">
    <source>
        <dbReference type="ARBA" id="ARBA00023033"/>
    </source>
</evidence>
<dbReference type="InterPro" id="IPR036396">
    <property type="entry name" value="Cyt_P450_sf"/>
</dbReference>
<dbReference type="InterPro" id="IPR001128">
    <property type="entry name" value="Cyt_P450"/>
</dbReference>
<comment type="similarity">
    <text evidence="3">Belongs to the cytochrome P450 family.</text>
</comment>
<evidence type="ECO:0000256" key="3">
    <source>
        <dbReference type="ARBA" id="ARBA00010617"/>
    </source>
</evidence>
<proteinExistence type="inferred from homology"/>
<keyword evidence="11" id="KW-1185">Reference proteome</keyword>